<sequence length="330" mass="36138">MIRCTLYRRQTDVCYACGPPGHRADVCPTPENAICRGCGTSSPGDQHVCSPKCAFCGGPQPTADRSCRQRFERRKERRDFEKNFPPKGGPSEPADKSRSRSTSRGTNGEACCHGDRVGRPRQGILEKGNRGTPPEQNNDRIIQLERENAALKAAIEQLRAEMADLRKANNNKSEVPQPPQVTSVETPVEVPMEAPRLFEPHHPSSTACVIGQGPDDTGSDTSMVAVSGETLNQVFGKGNWGSLAGECEALCATRAQLSRQTQRRRRDREVKACQLLMPSAELGRLADATKPRLQEPPPLRTDALVVPAPSPRAHERTEERWGVCPAGAFR</sequence>
<keyword evidence="6" id="KW-1185">Reference proteome</keyword>
<name>A0A9D4PMD3_RHISA</name>
<evidence type="ECO:0000313" key="5">
    <source>
        <dbReference type="EMBL" id="KAH7947349.1"/>
    </source>
</evidence>
<dbReference type="InterPro" id="IPR001878">
    <property type="entry name" value="Znf_CCHC"/>
</dbReference>
<feature type="region of interest" description="Disordered" evidence="3">
    <location>
        <begin position="74"/>
        <end position="138"/>
    </location>
</feature>
<evidence type="ECO:0000259" key="4">
    <source>
        <dbReference type="PROSITE" id="PS50158"/>
    </source>
</evidence>
<keyword evidence="1" id="KW-0862">Zinc</keyword>
<keyword evidence="1" id="KW-0863">Zinc-finger</keyword>
<comment type="caution">
    <text evidence="5">The sequence shown here is derived from an EMBL/GenBank/DDBJ whole genome shotgun (WGS) entry which is preliminary data.</text>
</comment>
<feature type="compositionally biased region" description="Basic and acidic residues" evidence="3">
    <location>
        <begin position="74"/>
        <end position="84"/>
    </location>
</feature>
<dbReference type="GO" id="GO:0008270">
    <property type="term" value="F:zinc ion binding"/>
    <property type="evidence" value="ECO:0007669"/>
    <property type="project" value="UniProtKB-KW"/>
</dbReference>
<dbReference type="GO" id="GO:0003676">
    <property type="term" value="F:nucleic acid binding"/>
    <property type="evidence" value="ECO:0007669"/>
    <property type="project" value="InterPro"/>
</dbReference>
<accession>A0A9D4PMD3</accession>
<protein>
    <recommendedName>
        <fullName evidence="4">CCHC-type domain-containing protein</fullName>
    </recommendedName>
</protein>
<reference evidence="5" key="1">
    <citation type="journal article" date="2020" name="Cell">
        <title>Large-Scale Comparative Analyses of Tick Genomes Elucidate Their Genetic Diversity and Vector Capacities.</title>
        <authorList>
            <consortium name="Tick Genome and Microbiome Consortium (TIGMIC)"/>
            <person name="Jia N."/>
            <person name="Wang J."/>
            <person name="Shi W."/>
            <person name="Du L."/>
            <person name="Sun Y."/>
            <person name="Zhan W."/>
            <person name="Jiang J.F."/>
            <person name="Wang Q."/>
            <person name="Zhang B."/>
            <person name="Ji P."/>
            <person name="Bell-Sakyi L."/>
            <person name="Cui X.M."/>
            <person name="Yuan T.T."/>
            <person name="Jiang B.G."/>
            <person name="Yang W.F."/>
            <person name="Lam T.T."/>
            <person name="Chang Q.C."/>
            <person name="Ding S.J."/>
            <person name="Wang X.J."/>
            <person name="Zhu J.G."/>
            <person name="Ruan X.D."/>
            <person name="Zhao L."/>
            <person name="Wei J.T."/>
            <person name="Ye R.Z."/>
            <person name="Que T.C."/>
            <person name="Du C.H."/>
            <person name="Zhou Y.H."/>
            <person name="Cheng J.X."/>
            <person name="Dai P.F."/>
            <person name="Guo W.B."/>
            <person name="Han X.H."/>
            <person name="Huang E.J."/>
            <person name="Li L.F."/>
            <person name="Wei W."/>
            <person name="Gao Y.C."/>
            <person name="Liu J.Z."/>
            <person name="Shao H.Z."/>
            <person name="Wang X."/>
            <person name="Wang C.C."/>
            <person name="Yang T.C."/>
            <person name="Huo Q.B."/>
            <person name="Li W."/>
            <person name="Chen H.Y."/>
            <person name="Chen S.E."/>
            <person name="Zhou L.G."/>
            <person name="Ni X.B."/>
            <person name="Tian J.H."/>
            <person name="Sheng Y."/>
            <person name="Liu T."/>
            <person name="Pan Y.S."/>
            <person name="Xia L.Y."/>
            <person name="Li J."/>
            <person name="Zhao F."/>
            <person name="Cao W.C."/>
        </authorList>
    </citation>
    <scope>NUCLEOTIDE SEQUENCE</scope>
    <source>
        <strain evidence="5">Rsan-2018</strain>
    </source>
</reference>
<gene>
    <name evidence="5" type="ORF">HPB52_010479</name>
</gene>
<evidence type="ECO:0000256" key="2">
    <source>
        <dbReference type="SAM" id="Coils"/>
    </source>
</evidence>
<proteinExistence type="predicted"/>
<feature type="compositionally biased region" description="Basic and acidic residues" evidence="3">
    <location>
        <begin position="312"/>
        <end position="321"/>
    </location>
</feature>
<keyword evidence="1" id="KW-0479">Metal-binding</keyword>
<organism evidence="5 6">
    <name type="scientific">Rhipicephalus sanguineus</name>
    <name type="common">Brown dog tick</name>
    <name type="synonym">Ixodes sanguineus</name>
    <dbReference type="NCBI Taxonomy" id="34632"/>
    <lineage>
        <taxon>Eukaryota</taxon>
        <taxon>Metazoa</taxon>
        <taxon>Ecdysozoa</taxon>
        <taxon>Arthropoda</taxon>
        <taxon>Chelicerata</taxon>
        <taxon>Arachnida</taxon>
        <taxon>Acari</taxon>
        <taxon>Parasitiformes</taxon>
        <taxon>Ixodida</taxon>
        <taxon>Ixodoidea</taxon>
        <taxon>Ixodidae</taxon>
        <taxon>Rhipicephalinae</taxon>
        <taxon>Rhipicephalus</taxon>
        <taxon>Rhipicephalus</taxon>
    </lineage>
</organism>
<dbReference type="EMBL" id="JABSTV010001252">
    <property type="protein sequence ID" value="KAH7947349.1"/>
    <property type="molecule type" value="Genomic_DNA"/>
</dbReference>
<keyword evidence="2" id="KW-0175">Coiled coil</keyword>
<feature type="coiled-coil region" evidence="2">
    <location>
        <begin position="141"/>
        <end position="175"/>
    </location>
</feature>
<dbReference type="PROSITE" id="PS50158">
    <property type="entry name" value="ZF_CCHC"/>
    <property type="match status" value="1"/>
</dbReference>
<feature type="domain" description="CCHC-type" evidence="4">
    <location>
        <begin position="14"/>
        <end position="28"/>
    </location>
</feature>
<evidence type="ECO:0000256" key="1">
    <source>
        <dbReference type="PROSITE-ProRule" id="PRU00047"/>
    </source>
</evidence>
<evidence type="ECO:0000313" key="6">
    <source>
        <dbReference type="Proteomes" id="UP000821837"/>
    </source>
</evidence>
<dbReference type="AlphaFoldDB" id="A0A9D4PMD3"/>
<feature type="region of interest" description="Disordered" evidence="3">
    <location>
        <begin position="287"/>
        <end position="330"/>
    </location>
</feature>
<dbReference type="Proteomes" id="UP000821837">
    <property type="component" value="Chromosome 6"/>
</dbReference>
<reference evidence="5" key="2">
    <citation type="submission" date="2021-09" db="EMBL/GenBank/DDBJ databases">
        <authorList>
            <person name="Jia N."/>
            <person name="Wang J."/>
            <person name="Shi W."/>
            <person name="Du L."/>
            <person name="Sun Y."/>
            <person name="Zhan W."/>
            <person name="Jiang J."/>
            <person name="Wang Q."/>
            <person name="Zhang B."/>
            <person name="Ji P."/>
            <person name="Sakyi L.B."/>
            <person name="Cui X."/>
            <person name="Yuan T."/>
            <person name="Jiang B."/>
            <person name="Yang W."/>
            <person name="Lam T.T.-Y."/>
            <person name="Chang Q."/>
            <person name="Ding S."/>
            <person name="Wang X."/>
            <person name="Zhu J."/>
            <person name="Ruan X."/>
            <person name="Zhao L."/>
            <person name="Wei J."/>
            <person name="Que T."/>
            <person name="Du C."/>
            <person name="Cheng J."/>
            <person name="Dai P."/>
            <person name="Han X."/>
            <person name="Huang E."/>
            <person name="Gao Y."/>
            <person name="Liu J."/>
            <person name="Shao H."/>
            <person name="Ye R."/>
            <person name="Li L."/>
            <person name="Wei W."/>
            <person name="Wang X."/>
            <person name="Wang C."/>
            <person name="Huo Q."/>
            <person name="Li W."/>
            <person name="Guo W."/>
            <person name="Chen H."/>
            <person name="Chen S."/>
            <person name="Zhou L."/>
            <person name="Zhou L."/>
            <person name="Ni X."/>
            <person name="Tian J."/>
            <person name="Zhou Y."/>
            <person name="Sheng Y."/>
            <person name="Liu T."/>
            <person name="Pan Y."/>
            <person name="Xia L."/>
            <person name="Li J."/>
            <person name="Zhao F."/>
            <person name="Cao W."/>
        </authorList>
    </citation>
    <scope>NUCLEOTIDE SEQUENCE</scope>
    <source>
        <strain evidence="5">Rsan-2018</strain>
        <tissue evidence="5">Larvae</tissue>
    </source>
</reference>
<evidence type="ECO:0000256" key="3">
    <source>
        <dbReference type="SAM" id="MobiDB-lite"/>
    </source>
</evidence>